<evidence type="ECO:0000313" key="2">
    <source>
        <dbReference type="Proteomes" id="UP000494165"/>
    </source>
</evidence>
<name>A0A8S1DLG0_9INSE</name>
<dbReference type="EMBL" id="CADEPI010000250">
    <property type="protein sequence ID" value="CAB3381885.1"/>
    <property type="molecule type" value="Genomic_DNA"/>
</dbReference>
<gene>
    <name evidence="1" type="ORF">CLODIP_2_CD07670</name>
</gene>
<proteinExistence type="predicted"/>
<comment type="caution">
    <text evidence="1">The sequence shown here is derived from an EMBL/GenBank/DDBJ whole genome shotgun (WGS) entry which is preliminary data.</text>
</comment>
<dbReference type="AlphaFoldDB" id="A0A8S1DLG0"/>
<organism evidence="1 2">
    <name type="scientific">Cloeon dipterum</name>
    <dbReference type="NCBI Taxonomy" id="197152"/>
    <lineage>
        <taxon>Eukaryota</taxon>
        <taxon>Metazoa</taxon>
        <taxon>Ecdysozoa</taxon>
        <taxon>Arthropoda</taxon>
        <taxon>Hexapoda</taxon>
        <taxon>Insecta</taxon>
        <taxon>Pterygota</taxon>
        <taxon>Palaeoptera</taxon>
        <taxon>Ephemeroptera</taxon>
        <taxon>Pisciforma</taxon>
        <taxon>Baetidae</taxon>
        <taxon>Cloeon</taxon>
    </lineage>
</organism>
<protein>
    <submittedName>
        <fullName evidence="1">Uncharacterized protein</fullName>
    </submittedName>
</protein>
<evidence type="ECO:0000313" key="1">
    <source>
        <dbReference type="EMBL" id="CAB3381885.1"/>
    </source>
</evidence>
<accession>A0A8S1DLG0</accession>
<reference evidence="1 2" key="1">
    <citation type="submission" date="2020-04" db="EMBL/GenBank/DDBJ databases">
        <authorList>
            <person name="Alioto T."/>
            <person name="Alioto T."/>
            <person name="Gomez Garrido J."/>
        </authorList>
    </citation>
    <scope>NUCLEOTIDE SEQUENCE [LARGE SCALE GENOMIC DNA]</scope>
</reference>
<sequence>MLKPGIWHKECVSGTRSSEVEWPRWAMSTYDARLMRICVSLKFELMFKSIFATWPRGCSVGTDDQIGC</sequence>
<keyword evidence="2" id="KW-1185">Reference proteome</keyword>
<dbReference type="Proteomes" id="UP000494165">
    <property type="component" value="Unassembled WGS sequence"/>
</dbReference>